<reference evidence="3 4" key="1">
    <citation type="submission" date="2020-08" db="EMBL/GenBank/DDBJ databases">
        <title>Genome sequence of Rhizobiales bacterium strain IZ6.</title>
        <authorList>
            <person name="Nakai R."/>
            <person name="Naganuma T."/>
        </authorList>
    </citation>
    <scope>NUCLEOTIDE SEQUENCE [LARGE SCALE GENOMIC DNA]</scope>
    <source>
        <strain evidence="3 4">IZ6</strain>
    </source>
</reference>
<gene>
    <name evidence="3" type="ORF">IZ6_15610</name>
</gene>
<dbReference type="AlphaFoldDB" id="A0A6S6QN53"/>
<dbReference type="Proteomes" id="UP000515317">
    <property type="component" value="Chromosome"/>
</dbReference>
<proteinExistence type="predicted"/>
<organism evidence="3 4">
    <name type="scientific">Terrihabitans soli</name>
    <dbReference type="NCBI Taxonomy" id="708113"/>
    <lineage>
        <taxon>Bacteria</taxon>
        <taxon>Pseudomonadati</taxon>
        <taxon>Pseudomonadota</taxon>
        <taxon>Alphaproteobacteria</taxon>
        <taxon>Hyphomicrobiales</taxon>
        <taxon>Terrihabitans</taxon>
    </lineage>
</organism>
<evidence type="ECO:0000313" key="4">
    <source>
        <dbReference type="Proteomes" id="UP000515317"/>
    </source>
</evidence>
<sequence length="106" mass="10863">MSRTAAILLIAASSLGLAGCQSLNPFAEKDKAIPGERRPVFEQGEFAGPRKLPPPNSDYVGATMPANQPVVQTAPPPPPPPGTSTTPKAARTQSVPPAPPAPPTGY</sequence>
<accession>A0A6S6QN53</accession>
<evidence type="ECO:0000256" key="1">
    <source>
        <dbReference type="SAM" id="MobiDB-lite"/>
    </source>
</evidence>
<protein>
    <submittedName>
        <fullName evidence="3">Uncharacterized protein</fullName>
    </submittedName>
</protein>
<feature type="signal peptide" evidence="2">
    <location>
        <begin position="1"/>
        <end position="18"/>
    </location>
</feature>
<dbReference type="RefSeq" id="WP_222877426.1">
    <property type="nucleotide sequence ID" value="NZ_AP023361.1"/>
</dbReference>
<evidence type="ECO:0000256" key="2">
    <source>
        <dbReference type="SAM" id="SignalP"/>
    </source>
</evidence>
<feature type="compositionally biased region" description="Pro residues" evidence="1">
    <location>
        <begin position="96"/>
        <end position="106"/>
    </location>
</feature>
<evidence type="ECO:0000313" key="3">
    <source>
        <dbReference type="EMBL" id="BCJ90826.1"/>
    </source>
</evidence>
<keyword evidence="4" id="KW-1185">Reference proteome</keyword>
<dbReference type="KEGG" id="tso:IZ6_15610"/>
<feature type="chain" id="PRO_5027680004" evidence="2">
    <location>
        <begin position="19"/>
        <end position="106"/>
    </location>
</feature>
<dbReference type="EMBL" id="AP023361">
    <property type="protein sequence ID" value="BCJ90826.1"/>
    <property type="molecule type" value="Genomic_DNA"/>
</dbReference>
<feature type="compositionally biased region" description="Basic and acidic residues" evidence="1">
    <location>
        <begin position="30"/>
        <end position="40"/>
    </location>
</feature>
<dbReference type="PROSITE" id="PS51257">
    <property type="entry name" value="PROKAR_LIPOPROTEIN"/>
    <property type="match status" value="1"/>
</dbReference>
<keyword evidence="2" id="KW-0732">Signal</keyword>
<name>A0A6S6QN53_9HYPH</name>
<feature type="region of interest" description="Disordered" evidence="1">
    <location>
        <begin position="30"/>
        <end position="106"/>
    </location>
</feature>